<dbReference type="GO" id="GO:0008757">
    <property type="term" value="F:S-adenosylmethionine-dependent methyltransferase activity"/>
    <property type="evidence" value="ECO:0007669"/>
    <property type="project" value="InterPro"/>
</dbReference>
<dbReference type="EMBL" id="FNEE01000009">
    <property type="protein sequence ID" value="SDJ86838.1"/>
    <property type="molecule type" value="Genomic_DNA"/>
</dbReference>
<dbReference type="CDD" id="cd02440">
    <property type="entry name" value="AdoMet_MTases"/>
    <property type="match status" value="1"/>
</dbReference>
<keyword evidence="2" id="KW-0489">Methyltransferase</keyword>
<accession>A0A1G8X854</accession>
<feature type="domain" description="Methyltransferase type 11" evidence="1">
    <location>
        <begin position="41"/>
        <end position="136"/>
    </location>
</feature>
<organism evidence="2 3">
    <name type="scientific">Mesorhizobium muleiense</name>
    <dbReference type="NCBI Taxonomy" id="1004279"/>
    <lineage>
        <taxon>Bacteria</taxon>
        <taxon>Pseudomonadati</taxon>
        <taxon>Pseudomonadota</taxon>
        <taxon>Alphaproteobacteria</taxon>
        <taxon>Hyphomicrobiales</taxon>
        <taxon>Phyllobacteriaceae</taxon>
        <taxon>Mesorhizobium</taxon>
    </lineage>
</organism>
<evidence type="ECO:0000313" key="2">
    <source>
        <dbReference type="EMBL" id="SDJ86838.1"/>
    </source>
</evidence>
<evidence type="ECO:0000259" key="1">
    <source>
        <dbReference type="Pfam" id="PF08241"/>
    </source>
</evidence>
<keyword evidence="2" id="KW-0830">Ubiquinone</keyword>
<sequence>MDEPFYKTAAIGYDELFARATNSFIPSLLKAAQIAPAHRVLDVATGTGAAAQAAAIVVGPSGSVIAGDISPAMLETAKRNLKNQSITLATFDAHALPYEDCRFDAVICQLGLMFFSDPLGALSEFRRVLRPNGWTAVSVTTTPERSLFARIGAVIARCAPEKAEKLNRFFSIPDATCLHSLLHRAGFQEIYVQLETRPIKFSSFDDYFSGITKGATLSGQEYVQLAPDMQVTVREEVWRGLASPSVGEPLTIEMDVLIGSGGR</sequence>
<dbReference type="Proteomes" id="UP000198894">
    <property type="component" value="Unassembled WGS sequence"/>
</dbReference>
<dbReference type="Pfam" id="PF08241">
    <property type="entry name" value="Methyltransf_11"/>
    <property type="match status" value="1"/>
</dbReference>
<keyword evidence="3" id="KW-1185">Reference proteome</keyword>
<dbReference type="PANTHER" id="PTHR43591">
    <property type="entry name" value="METHYLTRANSFERASE"/>
    <property type="match status" value="1"/>
</dbReference>
<dbReference type="InterPro" id="IPR029063">
    <property type="entry name" value="SAM-dependent_MTases_sf"/>
</dbReference>
<reference evidence="3" key="1">
    <citation type="submission" date="2016-10" db="EMBL/GenBank/DDBJ databases">
        <authorList>
            <person name="Varghese N."/>
            <person name="Submissions S."/>
        </authorList>
    </citation>
    <scope>NUCLEOTIDE SEQUENCE [LARGE SCALE GENOMIC DNA]</scope>
    <source>
        <strain evidence="3">CGMCC 1.11022</strain>
    </source>
</reference>
<dbReference type="InterPro" id="IPR013216">
    <property type="entry name" value="Methyltransf_11"/>
</dbReference>
<gene>
    <name evidence="2" type="ORF">SAMN05428953_109200</name>
</gene>
<dbReference type="GO" id="GO:0032259">
    <property type="term" value="P:methylation"/>
    <property type="evidence" value="ECO:0007669"/>
    <property type="project" value="UniProtKB-KW"/>
</dbReference>
<dbReference type="RefSeq" id="WP_091595225.1">
    <property type="nucleotide sequence ID" value="NZ_FNEE01000009.1"/>
</dbReference>
<dbReference type="Gene3D" id="3.40.50.150">
    <property type="entry name" value="Vaccinia Virus protein VP39"/>
    <property type="match status" value="1"/>
</dbReference>
<dbReference type="PANTHER" id="PTHR43591:SF24">
    <property type="entry name" value="2-METHOXY-6-POLYPRENYL-1,4-BENZOQUINOL METHYLASE, MITOCHONDRIAL"/>
    <property type="match status" value="1"/>
</dbReference>
<evidence type="ECO:0000313" key="3">
    <source>
        <dbReference type="Proteomes" id="UP000198894"/>
    </source>
</evidence>
<name>A0A1G8X854_9HYPH</name>
<proteinExistence type="predicted"/>
<keyword evidence="2" id="KW-0808">Transferase</keyword>
<protein>
    <submittedName>
        <fullName evidence="2">Ubiquinone/menaquinone biosynthesis C-methylase UbiE</fullName>
    </submittedName>
</protein>
<dbReference type="SUPFAM" id="SSF53335">
    <property type="entry name" value="S-adenosyl-L-methionine-dependent methyltransferases"/>
    <property type="match status" value="1"/>
</dbReference>
<dbReference type="AlphaFoldDB" id="A0A1G8X854"/>